<dbReference type="InterPro" id="IPR001005">
    <property type="entry name" value="SANT/Myb"/>
</dbReference>
<feature type="domain" description="Myb-like" evidence="2">
    <location>
        <begin position="768"/>
        <end position="821"/>
    </location>
</feature>
<sequence>MSSECRTDLELLVEYAKCQSDNPSAQAQAFRSIASLCSKQAPSQKELSTPQIFAYLKDVVHRELTPMKTRKSAAFLLLCLVKNNKENQRLCANVLPFVLKSILNQTDTENLRQLVTFVGAITTENEHNQDRVNQCNGLDVMVHALLRSTVRDIKQQMPLVLAIIGTIDNLVSENHTNKELCHNLGLVPILLRVLQVENLDTSNCLLVIVTLSHLVENSTDCQDDVLSNRGIDILMKCLSSNDNQELTYFVKYVLSSCMKKGTSEFGSIANGPNISQDISKTFETGDSTNGLQLNLKAKLKEMDNLLNYTNIETHRFSSTQSRMDYISDELINSSHDPNLTFKKNMMGTQQVEKAGRRFLEQPKGLPARVNESLSLSSPSRAPLYNRHELPKDVMQMVDLNTTIALQELRKALEKEKTECLKLKQEMENIRQVNTTDMKQKEEKAKRSKDVTNKKNRRTSSYSNRKTVTSEMKEQPSLNRSHNTTSNASFCSIGPRTSTPKQGVVFKKPQTPPLSVRKNARMKNVKRCILKTEQSDLVSPPSPCLTEFDLNLRQIAKNSQNQADHRAVHTWLQKSFVSDARIEMSGSASKETKCPGCQSAQYLNSNLLNSRDFNIALEVNHHTCTAHRTLREEERKILRKINDISKQDRLLPMKKRILQRSNQTKIEDDVYAFDSKTSDESISPPSPPCAVKKCKSRSTPTRRSRIPYSEDEIINLENGVASIGRYWNQILFTYKFHPSRTAVDLKEKYSRLHKTMNVSSMSINSDRNQRKKKKQAFSMVEERRLRRGVSLYGFHWKTILGAFKFSKDRTAADLRNKWRIMAKL</sequence>
<dbReference type="EMBL" id="AMQN01000747">
    <property type="status" value="NOT_ANNOTATED_CDS"/>
    <property type="molecule type" value="Genomic_DNA"/>
</dbReference>
<gene>
    <name evidence="4" type="ORF">CAPTEDRAFT_190302</name>
</gene>
<dbReference type="InterPro" id="IPR011989">
    <property type="entry name" value="ARM-like"/>
</dbReference>
<dbReference type="Proteomes" id="UP000014760">
    <property type="component" value="Unassembled WGS sequence"/>
</dbReference>
<evidence type="ECO:0000313" key="6">
    <source>
        <dbReference type="Proteomes" id="UP000014760"/>
    </source>
</evidence>
<evidence type="ECO:0000256" key="1">
    <source>
        <dbReference type="SAM" id="MobiDB-lite"/>
    </source>
</evidence>
<evidence type="ECO:0000259" key="3">
    <source>
        <dbReference type="PROSITE" id="PS51294"/>
    </source>
</evidence>
<evidence type="ECO:0000313" key="5">
    <source>
        <dbReference type="EnsemblMetazoa" id="CapteP190302"/>
    </source>
</evidence>
<dbReference type="EMBL" id="KB295062">
    <property type="protein sequence ID" value="ELU13718.1"/>
    <property type="molecule type" value="Genomic_DNA"/>
</dbReference>
<dbReference type="InterPro" id="IPR016024">
    <property type="entry name" value="ARM-type_fold"/>
</dbReference>
<feature type="compositionally biased region" description="Basic and acidic residues" evidence="1">
    <location>
        <begin position="437"/>
        <end position="452"/>
    </location>
</feature>
<dbReference type="EnsemblMetazoa" id="CapteT190302">
    <property type="protein sequence ID" value="CapteP190302"/>
    <property type="gene ID" value="CapteG190302"/>
</dbReference>
<feature type="region of interest" description="Disordered" evidence="1">
    <location>
        <begin position="675"/>
        <end position="702"/>
    </location>
</feature>
<dbReference type="InterPro" id="IPR009057">
    <property type="entry name" value="Homeodomain-like_sf"/>
</dbReference>
<dbReference type="OMA" id="ECLKHQM"/>
<dbReference type="OrthoDB" id="608866at2759"/>
<feature type="compositionally biased region" description="Basic residues" evidence="1">
    <location>
        <begin position="691"/>
        <end position="702"/>
    </location>
</feature>
<feature type="region of interest" description="Disordered" evidence="1">
    <location>
        <begin position="431"/>
        <end position="517"/>
    </location>
</feature>
<evidence type="ECO:0000259" key="2">
    <source>
        <dbReference type="PROSITE" id="PS50090"/>
    </source>
</evidence>
<reference evidence="5" key="3">
    <citation type="submission" date="2015-06" db="UniProtKB">
        <authorList>
            <consortium name="EnsemblMetazoa"/>
        </authorList>
    </citation>
    <scope>IDENTIFICATION</scope>
</reference>
<dbReference type="PANTHER" id="PTHR14014">
    <property type="entry name" value="TELOMERE REPEATS-BINDING BOUQUET FORMATION PROTEIN 1"/>
    <property type="match status" value="1"/>
</dbReference>
<dbReference type="CDD" id="cd11660">
    <property type="entry name" value="SANT_TRF"/>
    <property type="match status" value="1"/>
</dbReference>
<dbReference type="GO" id="GO:0070197">
    <property type="term" value="P:meiotic attachment of telomere to nuclear envelope"/>
    <property type="evidence" value="ECO:0007669"/>
    <property type="project" value="InterPro"/>
</dbReference>
<dbReference type="SMART" id="SM00717">
    <property type="entry name" value="SANT"/>
    <property type="match status" value="2"/>
</dbReference>
<keyword evidence="6" id="KW-1185">Reference proteome</keyword>
<dbReference type="GO" id="GO:0007129">
    <property type="term" value="P:homologous chromosome pairing at meiosis"/>
    <property type="evidence" value="ECO:0007669"/>
    <property type="project" value="TreeGrafter"/>
</dbReference>
<dbReference type="PROSITE" id="PS50090">
    <property type="entry name" value="MYB_LIKE"/>
    <property type="match status" value="1"/>
</dbReference>
<evidence type="ECO:0000313" key="4">
    <source>
        <dbReference type="EMBL" id="ELU13718.1"/>
    </source>
</evidence>
<proteinExistence type="predicted"/>
<feature type="domain" description="HTH myb-type" evidence="3">
    <location>
        <begin position="768"/>
        <end position="823"/>
    </location>
</feature>
<accession>R7V4F9</accession>
<dbReference type="SUPFAM" id="SSF48371">
    <property type="entry name" value="ARM repeat"/>
    <property type="match status" value="1"/>
</dbReference>
<dbReference type="AlphaFoldDB" id="R7V4F9"/>
<dbReference type="InterPro" id="IPR042359">
    <property type="entry name" value="TERB1"/>
</dbReference>
<name>R7V4F9_CAPTE</name>
<dbReference type="PANTHER" id="PTHR14014:SF0">
    <property type="entry name" value="TELOMERE REPEATS-BINDING BOUQUET FORMATION PROTEIN 1"/>
    <property type="match status" value="1"/>
</dbReference>
<dbReference type="InterPro" id="IPR017930">
    <property type="entry name" value="Myb_dom"/>
</dbReference>
<dbReference type="SUPFAM" id="SSF46689">
    <property type="entry name" value="Homeodomain-like"/>
    <property type="match status" value="1"/>
</dbReference>
<dbReference type="Gene3D" id="1.25.10.10">
    <property type="entry name" value="Leucine-rich Repeat Variant"/>
    <property type="match status" value="1"/>
</dbReference>
<dbReference type="HOGENOM" id="CLU_343964_0_0_1"/>
<dbReference type="Gene3D" id="1.10.10.60">
    <property type="entry name" value="Homeodomain-like"/>
    <property type="match status" value="2"/>
</dbReference>
<reference evidence="4 6" key="2">
    <citation type="journal article" date="2013" name="Nature">
        <title>Insights into bilaterian evolution from three spiralian genomes.</title>
        <authorList>
            <person name="Simakov O."/>
            <person name="Marletaz F."/>
            <person name="Cho S.J."/>
            <person name="Edsinger-Gonzales E."/>
            <person name="Havlak P."/>
            <person name="Hellsten U."/>
            <person name="Kuo D.H."/>
            <person name="Larsson T."/>
            <person name="Lv J."/>
            <person name="Arendt D."/>
            <person name="Savage R."/>
            <person name="Osoegawa K."/>
            <person name="de Jong P."/>
            <person name="Grimwood J."/>
            <person name="Chapman J.A."/>
            <person name="Shapiro H."/>
            <person name="Aerts A."/>
            <person name="Otillar R.P."/>
            <person name="Terry A.Y."/>
            <person name="Boore J.L."/>
            <person name="Grigoriev I.V."/>
            <person name="Lindberg D.R."/>
            <person name="Seaver E.C."/>
            <person name="Weisblat D.A."/>
            <person name="Putnam N.H."/>
            <person name="Rokhsar D.S."/>
        </authorList>
    </citation>
    <scope>NUCLEOTIDE SEQUENCE</scope>
    <source>
        <strain evidence="4 6">I ESC-2004</strain>
    </source>
</reference>
<feature type="compositionally biased region" description="Polar residues" evidence="1">
    <location>
        <begin position="458"/>
        <end position="500"/>
    </location>
</feature>
<evidence type="ECO:0008006" key="7">
    <source>
        <dbReference type="Google" id="ProtNLM"/>
    </source>
</evidence>
<protein>
    <recommendedName>
        <fullName evidence="7">Myb-like domain-containing protein</fullName>
    </recommendedName>
</protein>
<organism evidence="4">
    <name type="scientific">Capitella teleta</name>
    <name type="common">Polychaete worm</name>
    <dbReference type="NCBI Taxonomy" id="283909"/>
    <lineage>
        <taxon>Eukaryota</taxon>
        <taxon>Metazoa</taxon>
        <taxon>Spiralia</taxon>
        <taxon>Lophotrochozoa</taxon>
        <taxon>Annelida</taxon>
        <taxon>Polychaeta</taxon>
        <taxon>Sedentaria</taxon>
        <taxon>Scolecida</taxon>
        <taxon>Capitellidae</taxon>
        <taxon>Capitella</taxon>
    </lineage>
</organism>
<dbReference type="STRING" id="283909.R7V4F9"/>
<dbReference type="PROSITE" id="PS51294">
    <property type="entry name" value="HTH_MYB"/>
    <property type="match status" value="1"/>
</dbReference>
<reference evidence="6" key="1">
    <citation type="submission" date="2012-12" db="EMBL/GenBank/DDBJ databases">
        <authorList>
            <person name="Hellsten U."/>
            <person name="Grimwood J."/>
            <person name="Chapman J.A."/>
            <person name="Shapiro H."/>
            <person name="Aerts A."/>
            <person name="Otillar R.P."/>
            <person name="Terry A.Y."/>
            <person name="Boore J.L."/>
            <person name="Simakov O."/>
            <person name="Marletaz F."/>
            <person name="Cho S.-J."/>
            <person name="Edsinger-Gonzales E."/>
            <person name="Havlak P."/>
            <person name="Kuo D.-H."/>
            <person name="Larsson T."/>
            <person name="Lv J."/>
            <person name="Arendt D."/>
            <person name="Savage R."/>
            <person name="Osoegawa K."/>
            <person name="de Jong P."/>
            <person name="Lindberg D.R."/>
            <person name="Seaver E.C."/>
            <person name="Weisblat D.A."/>
            <person name="Putnam N.H."/>
            <person name="Grigoriev I.V."/>
            <person name="Rokhsar D.S."/>
        </authorList>
    </citation>
    <scope>NUCLEOTIDE SEQUENCE</scope>
    <source>
        <strain evidence="6">I ESC-2004</strain>
    </source>
</reference>